<reference evidence="5" key="1">
    <citation type="submission" date="2014-12" db="EMBL/GenBank/DDBJ databases">
        <title>Complete genome sequence of a multi-drug resistant Klebsiella pneumoniae.</title>
        <authorList>
            <person name="Hua X."/>
            <person name="Chen Q."/>
            <person name="Li X."/>
            <person name="Feng Y."/>
            <person name="Ruan Z."/>
            <person name="Yu Y."/>
        </authorList>
    </citation>
    <scope>NUCLEOTIDE SEQUENCE [LARGE SCALE GENOMIC DNA]</scope>
    <source>
        <strain evidence="5">5.12</strain>
    </source>
</reference>
<dbReference type="GO" id="GO:0016747">
    <property type="term" value="F:acyltransferase activity, transferring groups other than amino-acyl groups"/>
    <property type="evidence" value="ECO:0007669"/>
    <property type="project" value="InterPro"/>
</dbReference>
<dbReference type="Proteomes" id="UP000219285">
    <property type="component" value="Chromosome"/>
</dbReference>
<evidence type="ECO:0000313" key="4">
    <source>
        <dbReference type="EMBL" id="QJR82708.1"/>
    </source>
</evidence>
<dbReference type="InterPro" id="IPR000182">
    <property type="entry name" value="GNAT_dom"/>
</dbReference>
<dbReference type="OrthoDB" id="27442at2"/>
<proteinExistence type="predicted"/>
<dbReference type="EMBL" id="CP052766">
    <property type="protein sequence ID" value="QJR82708.1"/>
    <property type="molecule type" value="Genomic_DNA"/>
</dbReference>
<dbReference type="InterPro" id="IPR016181">
    <property type="entry name" value="Acyl_CoA_acyltransferase"/>
</dbReference>
<keyword evidence="2" id="KW-0012">Acyltransferase</keyword>
<evidence type="ECO:0000313" key="5">
    <source>
        <dbReference type="Proteomes" id="UP000219285"/>
    </source>
</evidence>
<accession>A0A6M4MIF7</accession>
<evidence type="ECO:0000256" key="2">
    <source>
        <dbReference type="ARBA" id="ARBA00023315"/>
    </source>
</evidence>
<dbReference type="Pfam" id="PF11814">
    <property type="entry name" value="DUF3335"/>
    <property type="match status" value="1"/>
</dbReference>
<sequence length="377" mass="42497">MAAMAPTVEVTEKIAVRTVQNEDIDALCDIEQKCFATDKLSKRRMRFYVTASHAEFVVATEQERILGYGLLLLRRGTQLTRLYSIAVVPEARGKGVAQSLVAELEKRALLRGKRFMRLEVSEDNSGAINLYQRLGFQQFGIYNEYYEDKSDAIRMQKVLSFPSVSEVVDVYPWYQQTTEFTCGPAALMMALAYLDKNYPMRQLSELEIWRRATTIFMTSGHGGCHPIGLALAANDAGFTAEVWVNRALPLFADGVRSQHKKDIISVVEDAFLQEATGKGVAVKHSEWKIEQVEEALLQGAAVLCLISTYAFDKQKAPHWVTVTAADERCFYIHDPDPTTFEDQAVEYQHIPVAREDFGRLASYGKRKVRTVVVIHPV</sequence>
<gene>
    <name evidence="4" type="ORF">CA267_002870</name>
</gene>
<dbReference type="AlphaFoldDB" id="A0A6M4MIF7"/>
<dbReference type="KEGG" id="apel:CA267_002870"/>
<keyword evidence="1 4" id="KW-0808">Transferase</keyword>
<dbReference type="PANTHER" id="PTHR43420:SF12">
    <property type="entry name" value="N-ACETYLTRANSFERASE DOMAIN-CONTAINING PROTEIN"/>
    <property type="match status" value="1"/>
</dbReference>
<dbReference type="SUPFAM" id="SSF55729">
    <property type="entry name" value="Acyl-CoA N-acyltransferases (Nat)"/>
    <property type="match status" value="1"/>
</dbReference>
<evidence type="ECO:0000259" key="3">
    <source>
        <dbReference type="PROSITE" id="PS51186"/>
    </source>
</evidence>
<evidence type="ECO:0000256" key="1">
    <source>
        <dbReference type="ARBA" id="ARBA00022679"/>
    </source>
</evidence>
<dbReference type="Gene3D" id="3.90.70.10">
    <property type="entry name" value="Cysteine proteinases"/>
    <property type="match status" value="1"/>
</dbReference>
<dbReference type="InterPro" id="IPR021770">
    <property type="entry name" value="DUF3335"/>
</dbReference>
<name>A0A6M4MIF7_9ALTE</name>
<organism evidence="4 5">
    <name type="scientific">Alteromonas pelagimontana</name>
    <dbReference type="NCBI Taxonomy" id="1858656"/>
    <lineage>
        <taxon>Bacteria</taxon>
        <taxon>Pseudomonadati</taxon>
        <taxon>Pseudomonadota</taxon>
        <taxon>Gammaproteobacteria</taxon>
        <taxon>Alteromonadales</taxon>
        <taxon>Alteromonadaceae</taxon>
        <taxon>Alteromonas/Salinimonas group</taxon>
        <taxon>Alteromonas</taxon>
    </lineage>
</organism>
<keyword evidence="5" id="KW-1185">Reference proteome</keyword>
<dbReference type="PROSITE" id="PS51186">
    <property type="entry name" value="GNAT"/>
    <property type="match status" value="1"/>
</dbReference>
<reference evidence="4 5" key="2">
    <citation type="submission" date="2020-04" db="EMBL/GenBank/DDBJ databases">
        <title>Complete genome sequence of Alteromonas pelagimontana 5.12T.</title>
        <authorList>
            <person name="Sinha R.K."/>
            <person name="Krishnan K.P."/>
            <person name="Kurian J.P."/>
        </authorList>
    </citation>
    <scope>NUCLEOTIDE SEQUENCE [LARGE SCALE GENOMIC DNA]</scope>
    <source>
        <strain evidence="4 5">5.12</strain>
    </source>
</reference>
<dbReference type="Pfam" id="PF00583">
    <property type="entry name" value="Acetyltransf_1"/>
    <property type="match status" value="1"/>
</dbReference>
<feature type="domain" description="N-acetyltransferase" evidence="3">
    <location>
        <begin position="14"/>
        <end position="160"/>
    </location>
</feature>
<dbReference type="InterPro" id="IPR050680">
    <property type="entry name" value="YpeA/RimI_acetyltransf"/>
</dbReference>
<protein>
    <submittedName>
        <fullName evidence="4">GNAT family N-acetyltransferase</fullName>
    </submittedName>
</protein>
<dbReference type="CDD" id="cd04301">
    <property type="entry name" value="NAT_SF"/>
    <property type="match status" value="1"/>
</dbReference>
<dbReference type="Gene3D" id="3.40.630.30">
    <property type="match status" value="1"/>
</dbReference>
<dbReference type="PANTHER" id="PTHR43420">
    <property type="entry name" value="ACETYLTRANSFERASE"/>
    <property type="match status" value="1"/>
</dbReference>